<dbReference type="Proteomes" id="UP001341840">
    <property type="component" value="Unassembled WGS sequence"/>
</dbReference>
<name>A0ABU6VI74_9FABA</name>
<dbReference type="InterPro" id="IPR000157">
    <property type="entry name" value="TIR_dom"/>
</dbReference>
<proteinExistence type="predicted"/>
<dbReference type="SMART" id="SM00255">
    <property type="entry name" value="TIR"/>
    <property type="match status" value="1"/>
</dbReference>
<dbReference type="Gene3D" id="3.40.50.10140">
    <property type="entry name" value="Toll/interleukin-1 receptor homology (TIR) domain"/>
    <property type="match status" value="1"/>
</dbReference>
<keyword evidence="1" id="KW-0520">NAD</keyword>
<dbReference type="PANTHER" id="PTHR32009:SF110">
    <property type="entry name" value="DISEASE RESISTANCE PROTEIN (TIR-NBS-LRR CLASS)"/>
    <property type="match status" value="1"/>
</dbReference>
<dbReference type="Pfam" id="PF01582">
    <property type="entry name" value="TIR"/>
    <property type="match status" value="1"/>
</dbReference>
<gene>
    <name evidence="3" type="ORF">PIB30_051809</name>
</gene>
<dbReference type="InterPro" id="IPR035897">
    <property type="entry name" value="Toll_tir_struct_dom_sf"/>
</dbReference>
<evidence type="ECO:0000313" key="4">
    <source>
        <dbReference type="Proteomes" id="UP001341840"/>
    </source>
</evidence>
<evidence type="ECO:0000256" key="1">
    <source>
        <dbReference type="ARBA" id="ARBA00023027"/>
    </source>
</evidence>
<reference evidence="3 4" key="1">
    <citation type="journal article" date="2023" name="Plants (Basel)">
        <title>Bridging the Gap: Combining Genomics and Transcriptomics Approaches to Understand Stylosanthes scabra, an Orphan Legume from the Brazilian Caatinga.</title>
        <authorList>
            <person name="Ferreira-Neto J.R.C."/>
            <person name="da Silva M.D."/>
            <person name="Binneck E."/>
            <person name="de Melo N.F."/>
            <person name="da Silva R.H."/>
            <person name="de Melo A.L.T.M."/>
            <person name="Pandolfi V."/>
            <person name="Bustamante F.O."/>
            <person name="Brasileiro-Vidal A.C."/>
            <person name="Benko-Iseppon A.M."/>
        </authorList>
    </citation>
    <scope>NUCLEOTIDE SEQUENCE [LARGE SCALE GENOMIC DNA]</scope>
    <source>
        <tissue evidence="3">Leaves</tissue>
    </source>
</reference>
<accession>A0ABU6VI74</accession>
<evidence type="ECO:0000313" key="3">
    <source>
        <dbReference type="EMBL" id="MED6172632.1"/>
    </source>
</evidence>
<keyword evidence="4" id="KW-1185">Reference proteome</keyword>
<dbReference type="PROSITE" id="PS50104">
    <property type="entry name" value="TIR"/>
    <property type="match status" value="1"/>
</dbReference>
<dbReference type="SUPFAM" id="SSF52200">
    <property type="entry name" value="Toll/Interleukin receptor TIR domain"/>
    <property type="match status" value="1"/>
</dbReference>
<dbReference type="PANTHER" id="PTHR32009">
    <property type="entry name" value="TMV RESISTANCE PROTEIN N-LIKE"/>
    <property type="match status" value="1"/>
</dbReference>
<comment type="caution">
    <text evidence="3">The sequence shown here is derived from an EMBL/GenBank/DDBJ whole genome shotgun (WGS) entry which is preliminary data.</text>
</comment>
<dbReference type="EMBL" id="JASCZI010151405">
    <property type="protein sequence ID" value="MED6172632.1"/>
    <property type="molecule type" value="Genomic_DNA"/>
</dbReference>
<organism evidence="3 4">
    <name type="scientific">Stylosanthes scabra</name>
    <dbReference type="NCBI Taxonomy" id="79078"/>
    <lineage>
        <taxon>Eukaryota</taxon>
        <taxon>Viridiplantae</taxon>
        <taxon>Streptophyta</taxon>
        <taxon>Embryophyta</taxon>
        <taxon>Tracheophyta</taxon>
        <taxon>Spermatophyta</taxon>
        <taxon>Magnoliopsida</taxon>
        <taxon>eudicotyledons</taxon>
        <taxon>Gunneridae</taxon>
        <taxon>Pentapetalae</taxon>
        <taxon>rosids</taxon>
        <taxon>fabids</taxon>
        <taxon>Fabales</taxon>
        <taxon>Fabaceae</taxon>
        <taxon>Papilionoideae</taxon>
        <taxon>50 kb inversion clade</taxon>
        <taxon>dalbergioids sensu lato</taxon>
        <taxon>Dalbergieae</taxon>
        <taxon>Pterocarpus clade</taxon>
        <taxon>Stylosanthes</taxon>
    </lineage>
</organism>
<evidence type="ECO:0000259" key="2">
    <source>
        <dbReference type="PROSITE" id="PS50104"/>
    </source>
</evidence>
<sequence length="166" mass="19220">MSSPCSTTQYDVFISFRGEDTRETFTVHLFNALESKGIQTYMDCRLERGESVWPALEKAIQSSLMSIVVFSENYANSKWCLEELVKILEWKENHGQVVIPVFYRTDPTDIRNQTGSYEKAFAKHERDLADSKSKGESESMAHNIRKWRQSLKKSANISGWHSRLYP</sequence>
<feature type="domain" description="TIR" evidence="2">
    <location>
        <begin position="8"/>
        <end position="166"/>
    </location>
</feature>
<protein>
    <recommendedName>
        <fullName evidence="2">TIR domain-containing protein</fullName>
    </recommendedName>
</protein>